<evidence type="ECO:0000313" key="6">
    <source>
        <dbReference type="EMBL" id="VVE85995.1"/>
    </source>
</evidence>
<accession>A0A5E5BLR2</accession>
<evidence type="ECO:0000256" key="3">
    <source>
        <dbReference type="ARBA" id="ARBA00022578"/>
    </source>
</evidence>
<evidence type="ECO:0000256" key="2">
    <source>
        <dbReference type="ARBA" id="ARBA00010961"/>
    </source>
</evidence>
<evidence type="ECO:0000256" key="1">
    <source>
        <dbReference type="ARBA" id="ARBA00002190"/>
    </source>
</evidence>
<evidence type="ECO:0000313" key="7">
    <source>
        <dbReference type="Proteomes" id="UP000335538"/>
    </source>
</evidence>
<keyword evidence="3" id="KW-0815">Transposition</keyword>
<dbReference type="GO" id="GO:0004803">
    <property type="term" value="F:transposase activity"/>
    <property type="evidence" value="ECO:0007669"/>
    <property type="project" value="InterPro"/>
</dbReference>
<dbReference type="AlphaFoldDB" id="A0A5E5BLR2"/>
<dbReference type="InterPro" id="IPR001207">
    <property type="entry name" value="Transposase_mutator"/>
</dbReference>
<dbReference type="Pfam" id="PF00872">
    <property type="entry name" value="Transposase_mut"/>
    <property type="match status" value="1"/>
</dbReference>
<keyword evidence="5" id="KW-0233">DNA recombination</keyword>
<evidence type="ECO:0000256" key="5">
    <source>
        <dbReference type="ARBA" id="ARBA00023172"/>
    </source>
</evidence>
<organism evidence="6 7">
    <name type="scientific">Pandoraea sputorum</name>
    <dbReference type="NCBI Taxonomy" id="93222"/>
    <lineage>
        <taxon>Bacteria</taxon>
        <taxon>Pseudomonadati</taxon>
        <taxon>Pseudomonadota</taxon>
        <taxon>Betaproteobacteria</taxon>
        <taxon>Burkholderiales</taxon>
        <taxon>Burkholderiaceae</taxon>
        <taxon>Pandoraea</taxon>
    </lineage>
</organism>
<reference evidence="6 7" key="1">
    <citation type="submission" date="2019-08" db="EMBL/GenBank/DDBJ databases">
        <authorList>
            <person name="Peeters C."/>
        </authorList>
    </citation>
    <scope>NUCLEOTIDE SEQUENCE [LARGE SCALE GENOMIC DNA]</scope>
    <source>
        <strain evidence="6 7">LMG 31121</strain>
    </source>
</reference>
<dbReference type="EMBL" id="CABPSR010000060">
    <property type="protein sequence ID" value="VVE85995.1"/>
    <property type="molecule type" value="Genomic_DNA"/>
</dbReference>
<keyword evidence="4" id="KW-0238">DNA-binding</keyword>
<gene>
    <name evidence="6" type="ORF">PSP31121_05634</name>
</gene>
<comment type="function">
    <text evidence="1">Required for the transposition of the insertion element.</text>
</comment>
<name>A0A5E5BLR2_9BURK</name>
<dbReference type="GO" id="GO:0006313">
    <property type="term" value="P:DNA transposition"/>
    <property type="evidence" value="ECO:0007669"/>
    <property type="project" value="InterPro"/>
</dbReference>
<protein>
    <submittedName>
        <fullName evidence="6">Transposase</fullName>
    </submittedName>
</protein>
<dbReference type="Proteomes" id="UP000335538">
    <property type="component" value="Unassembled WGS sequence"/>
</dbReference>
<evidence type="ECO:0000256" key="4">
    <source>
        <dbReference type="ARBA" id="ARBA00023125"/>
    </source>
</evidence>
<proteinExistence type="inferred from homology"/>
<comment type="similarity">
    <text evidence="2">Belongs to the transposase mutator family.</text>
</comment>
<sequence>MSKDTKKAVIGRSGAGLRLDDLIRQGAQPVIQQAIEAELAELLERFNVKTLHGQRAVVRNGDLPEREVLTAAGPVPVRVPKVRDRS</sequence>
<dbReference type="GO" id="GO:0003677">
    <property type="term" value="F:DNA binding"/>
    <property type="evidence" value="ECO:0007669"/>
    <property type="project" value="UniProtKB-KW"/>
</dbReference>